<feature type="transmembrane region" description="Helical" evidence="6">
    <location>
        <begin position="257"/>
        <end position="284"/>
    </location>
</feature>
<sequence>MNIALAARFAAREMRGGFHGFRIFLACVILGVAAIAAVGTVRESIARGLAAEGAQLLGGDAEIELTYRFATEAERGWMDSVATNVSEIADFRSMAVAEDESRSLTQVKAVDDLYPLVGQVTLDPDIPLSGALAGDGTTPGIVIHPTLADRLGIVTGDRLRLGETAFIVTALIVREPDTRTAGFGLGPRSIVKREALEGSGLLAPGTLFSTHYRLDLPSDADLTALASQAETALDGSGMRWSDARNGAPGVAVFVDRLGAFLILVGLSGLAVGGVGISAALRAYLAGKTKVIAVLRTLGADQRAIFLTYLFQVSALAIVGIALGLVLGVGTPVVLAALIEARLPVPAIFAPYPKPMIEAAIYSVLTVLIFTLWPIARARNVRPAALYRDGAQSLQHPGMFTVLTISALVGLLIWLAAWFSGNTALTIWTAGGIAGALGLLALAGQGLRAISRSIRPRTRGRVSLSWALAAISGPGSTASAVVLSLGLGLSVLAAVGQIDRNLRDAISRDLPTRAPSFFFVDIQRDQMPGFEARLDGDEGVSRVDAAPMLRGIITQINGKPASETAGDHWVLEGDRGVSYAAALPSRSTITDGTWWAEDYTGTPQVSFAAEEAAEMGIKIGDSVTVNILGRDLTADVTSFREVDFSSAGMGFIMIMNEAALVSAPHSYIATVYAEEASETPILRDLTQQFPNITAIAVRDAVNQVSDLLAGLASATAWGAAATLLTGFLVLIGAAAADQRARSYEAAILKTLGASRARILWGLTLRASLLGAAAGIVALGAGVAGAWAVSTYIMETSFAVDWPSALGIVFGGAMISLLAGLAFAIGPMSARPARVLRASE</sequence>
<reference evidence="8 9" key="1">
    <citation type="submission" date="2024-02" db="EMBL/GenBank/DDBJ databases">
        <title>Roseovarius strain W115 nov., isolated from a marine algae.</title>
        <authorList>
            <person name="Lee M.W."/>
            <person name="Lee J.K."/>
            <person name="Kim J.M."/>
            <person name="Choi D.G."/>
            <person name="Baek J.H."/>
            <person name="Bayburt H."/>
            <person name="Jung J.J."/>
            <person name="Han D.M."/>
            <person name="Jeon C.O."/>
        </authorList>
    </citation>
    <scope>NUCLEOTIDE SEQUENCE [LARGE SCALE GENOMIC DNA]</scope>
    <source>
        <strain evidence="8 9">W115</strain>
    </source>
</reference>
<keyword evidence="2" id="KW-1003">Cell membrane</keyword>
<evidence type="ECO:0000313" key="8">
    <source>
        <dbReference type="EMBL" id="WYK17099.1"/>
    </source>
</evidence>
<evidence type="ECO:0000313" key="9">
    <source>
        <dbReference type="Proteomes" id="UP001281305"/>
    </source>
</evidence>
<evidence type="ECO:0000256" key="4">
    <source>
        <dbReference type="ARBA" id="ARBA00022989"/>
    </source>
</evidence>
<evidence type="ECO:0000256" key="3">
    <source>
        <dbReference type="ARBA" id="ARBA00022692"/>
    </source>
</evidence>
<keyword evidence="3 6" id="KW-0812">Transmembrane</keyword>
<dbReference type="EMBL" id="CP146606">
    <property type="protein sequence ID" value="WYK17099.1"/>
    <property type="molecule type" value="Genomic_DNA"/>
</dbReference>
<organism evidence="8 9">
    <name type="scientific">Roseovarius rhodophyticola</name>
    <dbReference type="NCBI Taxonomy" id="3080827"/>
    <lineage>
        <taxon>Bacteria</taxon>
        <taxon>Pseudomonadati</taxon>
        <taxon>Pseudomonadota</taxon>
        <taxon>Alphaproteobacteria</taxon>
        <taxon>Rhodobacterales</taxon>
        <taxon>Roseobacteraceae</taxon>
        <taxon>Roseovarius</taxon>
    </lineage>
</organism>
<feature type="transmembrane region" description="Helical" evidence="6">
    <location>
        <begin position="358"/>
        <end position="375"/>
    </location>
</feature>
<name>A0ABZ2TBR3_9RHOB</name>
<feature type="transmembrane region" description="Helical" evidence="6">
    <location>
        <begin position="396"/>
        <end position="418"/>
    </location>
</feature>
<dbReference type="Pfam" id="PF02687">
    <property type="entry name" value="FtsX"/>
    <property type="match status" value="2"/>
</dbReference>
<evidence type="ECO:0000256" key="1">
    <source>
        <dbReference type="ARBA" id="ARBA00004651"/>
    </source>
</evidence>
<accession>A0ABZ2TBR3</accession>
<feature type="transmembrane region" description="Helical" evidence="6">
    <location>
        <begin position="305"/>
        <end position="338"/>
    </location>
</feature>
<gene>
    <name evidence="8" type="ORF">RZS32_011770</name>
</gene>
<dbReference type="Proteomes" id="UP001281305">
    <property type="component" value="Chromosome"/>
</dbReference>
<dbReference type="PANTHER" id="PTHR30287">
    <property type="entry name" value="MEMBRANE COMPONENT OF PREDICTED ABC SUPERFAMILY METABOLITE UPTAKE TRANSPORTER"/>
    <property type="match status" value="1"/>
</dbReference>
<feature type="transmembrane region" description="Helical" evidence="6">
    <location>
        <begin position="802"/>
        <end position="823"/>
    </location>
</feature>
<keyword evidence="9" id="KW-1185">Reference proteome</keyword>
<keyword evidence="4 6" id="KW-1133">Transmembrane helix</keyword>
<evidence type="ECO:0000256" key="6">
    <source>
        <dbReference type="SAM" id="Phobius"/>
    </source>
</evidence>
<dbReference type="PANTHER" id="PTHR30287:SF1">
    <property type="entry name" value="INNER MEMBRANE PROTEIN"/>
    <property type="match status" value="1"/>
</dbReference>
<evidence type="ECO:0000256" key="2">
    <source>
        <dbReference type="ARBA" id="ARBA00022475"/>
    </source>
</evidence>
<comment type="subcellular location">
    <subcellularLocation>
        <location evidence="1">Cell membrane</location>
        <topology evidence="1">Multi-pass membrane protein</topology>
    </subcellularLocation>
</comment>
<dbReference type="RefSeq" id="WP_317057174.1">
    <property type="nucleotide sequence ID" value="NZ_CP146606.1"/>
</dbReference>
<feature type="transmembrane region" description="Helical" evidence="6">
    <location>
        <begin position="715"/>
        <end position="736"/>
    </location>
</feature>
<evidence type="ECO:0000256" key="5">
    <source>
        <dbReference type="ARBA" id="ARBA00023136"/>
    </source>
</evidence>
<feature type="domain" description="ABC3 transporter permease C-terminal" evidence="7">
    <location>
        <begin position="263"/>
        <end position="380"/>
    </location>
</feature>
<dbReference type="InterPro" id="IPR003838">
    <property type="entry name" value="ABC3_permease_C"/>
</dbReference>
<feature type="transmembrane region" description="Helical" evidence="6">
    <location>
        <begin position="463"/>
        <end position="494"/>
    </location>
</feature>
<evidence type="ECO:0000259" key="7">
    <source>
        <dbReference type="Pfam" id="PF02687"/>
    </source>
</evidence>
<feature type="transmembrane region" description="Helical" evidence="6">
    <location>
        <begin position="424"/>
        <end position="442"/>
    </location>
</feature>
<keyword evidence="5 6" id="KW-0472">Membrane</keyword>
<feature type="transmembrane region" description="Helical" evidence="6">
    <location>
        <begin position="757"/>
        <end position="782"/>
    </location>
</feature>
<protein>
    <submittedName>
        <fullName evidence="8">FtsX-like permease family protein</fullName>
    </submittedName>
</protein>
<feature type="domain" description="ABC3 transporter permease C-terminal" evidence="7">
    <location>
        <begin position="719"/>
        <end position="824"/>
    </location>
</feature>
<dbReference type="InterPro" id="IPR038766">
    <property type="entry name" value="Membrane_comp_ABC_pdt"/>
</dbReference>
<feature type="transmembrane region" description="Helical" evidence="6">
    <location>
        <begin position="21"/>
        <end position="41"/>
    </location>
</feature>
<proteinExistence type="predicted"/>